<comment type="caution">
    <text evidence="3">The sequence shown here is derived from an EMBL/GenBank/DDBJ whole genome shotgun (WGS) entry which is preliminary data.</text>
</comment>
<dbReference type="InterPro" id="IPR002477">
    <property type="entry name" value="Peptidoglycan-bd-like"/>
</dbReference>
<evidence type="ECO:0000256" key="1">
    <source>
        <dbReference type="SAM" id="MobiDB-lite"/>
    </source>
</evidence>
<dbReference type="PANTHER" id="PTHR35894:SF1">
    <property type="entry name" value="PHOSPHORIBULOKINASE _ URIDINE KINASE FAMILY"/>
    <property type="match status" value="1"/>
</dbReference>
<name>A0ABM8ZQB2_9VIBR</name>
<dbReference type="PANTHER" id="PTHR35894">
    <property type="entry name" value="GENERAL SECRETION PATHWAY PROTEIN A-RELATED"/>
    <property type="match status" value="1"/>
</dbReference>
<dbReference type="SUPFAM" id="SSF52540">
    <property type="entry name" value="P-loop containing nucleoside triphosphate hydrolases"/>
    <property type="match status" value="1"/>
</dbReference>
<keyword evidence="4" id="KW-1185">Reference proteome</keyword>
<dbReference type="Gene3D" id="3.90.70.10">
    <property type="entry name" value="Cysteine proteinases"/>
    <property type="match status" value="1"/>
</dbReference>
<dbReference type="InterPro" id="IPR027417">
    <property type="entry name" value="P-loop_NTPase"/>
</dbReference>
<sequence>MYQDYYQLKELPFTIVPNARFVFLSARHREALHQLTSGLANGGGLGLLTGEVGTGKTTVARLLMTKLDKEAQIGMLLNPTLTVEELLTDICKAFDIECPSPVTIKERTDLIYDHLMANHEAGKQSLLLVDEAQHLLPQVLEQLRLLTNLETDQHKLLKVVLIGQPELQHLLQHESLRQLAQRITARYHLMPLTTNEVGQYIRHRLDVAGAMRPLFDQRAIDVFAKATSGVPRLINLCCDKALQLAQQRSLMTVDRPTAVRACQEVLEWQTASVDQKALRATQRRNRIAKLTLSLAALGVAAWAFAPRLQQLMDARLPAASPASAVASTPATSIPASAPHSTLSSTPGEDAFARLQQVDSTGVNGHSVEMAVASESERAQLAKAIEQSRNQERAFIHLYETWGYQVFPREAKCSSADRAGLHCYKGESNLDLLSRLNRPVILTLQDDRYIPYYAVLYRQWPDSYELLVGDIAIRVTKSWLQQYWRGDMVTLWRPPEGGARSIRYGQRGERVQWLDGALQEWLGIKDLSIERFDQTLLARVRQFQEANGLAPDGVAGPETLMMLDAALKLPGPTLRPVASRDKAPKPAWTEPKLVTFSVMPMPTFFAEPLAPKAENEYSNLTPEIVAEPAAKKKPTKPTASPEKVKTASVNQQSEDLNLDEIDYSSMSPELAAQLREAVAATADDEPMGSVTQPLEKLPNALRRQLPPLNFQTHLYASNPERRWVKVNDVEVRQGEMIAPNLKLVAIEPRSVVLQYNDVRFSMPALSEWAGE</sequence>
<dbReference type="Proteomes" id="UP000838672">
    <property type="component" value="Unassembled WGS sequence"/>
</dbReference>
<dbReference type="Gene3D" id="1.10.101.10">
    <property type="entry name" value="PGBD-like superfamily/PGBD"/>
    <property type="match status" value="1"/>
</dbReference>
<feature type="domain" description="AAA+ ATPase" evidence="2">
    <location>
        <begin position="42"/>
        <end position="184"/>
    </location>
</feature>
<evidence type="ECO:0000313" key="3">
    <source>
        <dbReference type="EMBL" id="CAH0532482.1"/>
    </source>
</evidence>
<dbReference type="InterPro" id="IPR049945">
    <property type="entry name" value="AAA_22"/>
</dbReference>
<dbReference type="InterPro" id="IPR036365">
    <property type="entry name" value="PGBD-like_sf"/>
</dbReference>
<dbReference type="RefSeq" id="WP_237464400.1">
    <property type="nucleotide sequence ID" value="NZ_CAKLDI010000001.1"/>
</dbReference>
<dbReference type="SMART" id="SM00382">
    <property type="entry name" value="AAA"/>
    <property type="match status" value="1"/>
</dbReference>
<dbReference type="InterPro" id="IPR036366">
    <property type="entry name" value="PGBDSf"/>
</dbReference>
<dbReference type="Pfam" id="PF21327">
    <property type="entry name" value="GspA_C39-like"/>
    <property type="match status" value="1"/>
</dbReference>
<dbReference type="InterPro" id="IPR003593">
    <property type="entry name" value="AAA+_ATPase"/>
</dbReference>
<dbReference type="EMBL" id="CAKLDI010000001">
    <property type="protein sequence ID" value="CAH0532482.1"/>
    <property type="molecule type" value="Genomic_DNA"/>
</dbReference>
<feature type="region of interest" description="Disordered" evidence="1">
    <location>
        <begin position="627"/>
        <end position="649"/>
    </location>
</feature>
<evidence type="ECO:0000313" key="4">
    <source>
        <dbReference type="Proteomes" id="UP000838672"/>
    </source>
</evidence>
<evidence type="ECO:0000259" key="2">
    <source>
        <dbReference type="SMART" id="SM00382"/>
    </source>
</evidence>
<dbReference type="Gene3D" id="3.40.50.300">
    <property type="entry name" value="P-loop containing nucleotide triphosphate hydrolases"/>
    <property type="match status" value="1"/>
</dbReference>
<organism evidence="3 4">
    <name type="scientific">Vibrio stylophorae</name>
    <dbReference type="NCBI Taxonomy" id="659351"/>
    <lineage>
        <taxon>Bacteria</taxon>
        <taxon>Pseudomonadati</taxon>
        <taxon>Pseudomonadota</taxon>
        <taxon>Gammaproteobacteria</taxon>
        <taxon>Vibrionales</taxon>
        <taxon>Vibrionaceae</taxon>
        <taxon>Vibrio</taxon>
    </lineage>
</organism>
<dbReference type="Pfam" id="PF01471">
    <property type="entry name" value="PG_binding_1"/>
    <property type="match status" value="1"/>
</dbReference>
<dbReference type="Pfam" id="PF13401">
    <property type="entry name" value="AAA_22"/>
    <property type="match status" value="1"/>
</dbReference>
<proteinExistence type="predicted"/>
<gene>
    <name evidence="3" type="ORF">VST7929_00312</name>
</gene>
<dbReference type="InterPro" id="IPR032389">
    <property type="entry name" value="GspB_C"/>
</dbReference>
<reference evidence="3" key="1">
    <citation type="submission" date="2021-11" db="EMBL/GenBank/DDBJ databases">
        <authorList>
            <person name="Rodrigo-Torres L."/>
            <person name="Arahal R. D."/>
            <person name="Lucena T."/>
        </authorList>
    </citation>
    <scope>NUCLEOTIDE SEQUENCE</scope>
    <source>
        <strain evidence="3">CECT 7929</strain>
    </source>
</reference>
<protein>
    <recommendedName>
        <fullName evidence="2">AAA+ ATPase domain-containing protein</fullName>
    </recommendedName>
</protein>
<dbReference type="InterPro" id="IPR048809">
    <property type="entry name" value="GspA_C39-like"/>
</dbReference>
<dbReference type="SUPFAM" id="SSF47090">
    <property type="entry name" value="PGBD-like"/>
    <property type="match status" value="1"/>
</dbReference>
<dbReference type="InterPro" id="IPR052026">
    <property type="entry name" value="ExeA_AAA_ATPase_DNA-bind"/>
</dbReference>
<dbReference type="Pfam" id="PF16537">
    <property type="entry name" value="T2SSB"/>
    <property type="match status" value="1"/>
</dbReference>
<accession>A0ABM8ZQB2</accession>